<accession>A0A1I4RZB6</accession>
<feature type="region of interest" description="Disordered" evidence="1">
    <location>
        <begin position="1"/>
        <end position="77"/>
    </location>
</feature>
<feature type="transmembrane region" description="Helical" evidence="2">
    <location>
        <begin position="197"/>
        <end position="215"/>
    </location>
</feature>
<organism evidence="3 4">
    <name type="scientific">Pseudonocardia ammonioxydans</name>
    <dbReference type="NCBI Taxonomy" id="260086"/>
    <lineage>
        <taxon>Bacteria</taxon>
        <taxon>Bacillati</taxon>
        <taxon>Actinomycetota</taxon>
        <taxon>Actinomycetes</taxon>
        <taxon>Pseudonocardiales</taxon>
        <taxon>Pseudonocardiaceae</taxon>
        <taxon>Pseudonocardia</taxon>
    </lineage>
</organism>
<feature type="transmembrane region" description="Helical" evidence="2">
    <location>
        <begin position="146"/>
        <end position="166"/>
    </location>
</feature>
<feature type="transmembrane region" description="Helical" evidence="2">
    <location>
        <begin position="85"/>
        <end position="108"/>
    </location>
</feature>
<name>A0A1I4RZB6_PSUAM</name>
<gene>
    <name evidence="3" type="ORF">SAMN05216207_1001154</name>
</gene>
<dbReference type="STRING" id="260086.SAMN05216207_1001154"/>
<feature type="transmembrane region" description="Helical" evidence="2">
    <location>
        <begin position="173"/>
        <end position="191"/>
    </location>
</feature>
<dbReference type="RefSeq" id="WP_093335629.1">
    <property type="nucleotide sequence ID" value="NZ_FOUY01000001.1"/>
</dbReference>
<keyword evidence="2" id="KW-0812">Transmembrane</keyword>
<feature type="compositionally biased region" description="Pro residues" evidence="1">
    <location>
        <begin position="42"/>
        <end position="53"/>
    </location>
</feature>
<dbReference type="Proteomes" id="UP000199614">
    <property type="component" value="Unassembled WGS sequence"/>
</dbReference>
<keyword evidence="2" id="KW-0472">Membrane</keyword>
<sequence length="234" mass="24038">MSTDPGRGDPPAPQYYRPGPSSGTYPQYPQNPFPQGWTPGTAPGPYPQQPAPAGPQWNTAGAGGSGPPAGLGGTPPATAPRPRQLVLGLILLLAAALPFVLMGVAAMVTPVDESILDQAGIPRAELDALMAQAGMSFEQLAQMVRVMGAIFLALALVYAVLAVVAFRGAGGARLALAVLTGVYGLPLLLMMAPTLPLFAVLVLAVAAFGLVQLYSRPAKEWYAARKVGAAQRSG</sequence>
<evidence type="ECO:0000256" key="2">
    <source>
        <dbReference type="SAM" id="Phobius"/>
    </source>
</evidence>
<dbReference type="EMBL" id="FOUY01000001">
    <property type="protein sequence ID" value="SFM57656.1"/>
    <property type="molecule type" value="Genomic_DNA"/>
</dbReference>
<dbReference type="AlphaFoldDB" id="A0A1I4RZB6"/>
<evidence type="ECO:0000313" key="3">
    <source>
        <dbReference type="EMBL" id="SFM57656.1"/>
    </source>
</evidence>
<keyword evidence="2" id="KW-1133">Transmembrane helix</keyword>
<evidence type="ECO:0000256" key="1">
    <source>
        <dbReference type="SAM" id="MobiDB-lite"/>
    </source>
</evidence>
<protein>
    <submittedName>
        <fullName evidence="3">Uncharacterized protein</fullName>
    </submittedName>
</protein>
<feature type="compositionally biased region" description="Polar residues" evidence="1">
    <location>
        <begin position="21"/>
        <end position="30"/>
    </location>
</feature>
<feature type="compositionally biased region" description="Gly residues" evidence="1">
    <location>
        <begin position="61"/>
        <end position="73"/>
    </location>
</feature>
<reference evidence="3 4" key="1">
    <citation type="submission" date="2016-10" db="EMBL/GenBank/DDBJ databases">
        <authorList>
            <person name="de Groot N.N."/>
        </authorList>
    </citation>
    <scope>NUCLEOTIDE SEQUENCE [LARGE SCALE GENOMIC DNA]</scope>
    <source>
        <strain evidence="3 4">CGMCC 4.1877</strain>
    </source>
</reference>
<dbReference type="OrthoDB" id="3578931at2"/>
<evidence type="ECO:0000313" key="4">
    <source>
        <dbReference type="Proteomes" id="UP000199614"/>
    </source>
</evidence>
<keyword evidence="4" id="KW-1185">Reference proteome</keyword>
<proteinExistence type="predicted"/>